<sequence>MIFSTSVSKVVITNLSTSLVVDVKKWSDAPNDDASSHYEVPFSNVVYIEQNDFRLKDSKDYKGLAPRKTVLLKYAFLIKCTEVVHYEDRTTVVEIHAEYDTDKKKTIPKASLTSFPLIICTLGMRFIQFFDNKLHICRDVKLPVGLRAPEFERHGYFVVDKDSTPEKLVFNRTVAMKDTYKPGSK</sequence>
<proteinExistence type="predicted"/>
<dbReference type="InterPro" id="IPR020059">
    <property type="entry name" value="Glu/Gln-tRNA-synth_Ib_codon-bd"/>
</dbReference>
<dbReference type="Proteomes" id="UP001151760">
    <property type="component" value="Unassembled WGS sequence"/>
</dbReference>
<dbReference type="PANTHER" id="PTHR43097:SF4">
    <property type="entry name" value="GLUTAMINE--TRNA LIGASE"/>
    <property type="match status" value="1"/>
</dbReference>
<comment type="caution">
    <text evidence="3">The sequence shown here is derived from an EMBL/GenBank/DDBJ whole genome shotgun (WGS) entry which is preliminary data.</text>
</comment>
<name>A0ABQ5HAG0_9ASTR</name>
<dbReference type="EMBL" id="BQNB010019340">
    <property type="protein sequence ID" value="GJT84252.1"/>
    <property type="molecule type" value="Genomic_DNA"/>
</dbReference>
<reference evidence="3" key="2">
    <citation type="submission" date="2022-01" db="EMBL/GenBank/DDBJ databases">
        <authorList>
            <person name="Yamashiro T."/>
            <person name="Shiraishi A."/>
            <person name="Satake H."/>
            <person name="Nakayama K."/>
        </authorList>
    </citation>
    <scope>NUCLEOTIDE SEQUENCE</scope>
</reference>
<keyword evidence="4" id="KW-1185">Reference proteome</keyword>
<feature type="domain" description="Glutamyl/glutaminyl-tRNA synthetase class Ib anti-codon binding" evidence="2">
    <location>
        <begin position="9"/>
        <end position="100"/>
    </location>
</feature>
<dbReference type="SUPFAM" id="SSF50715">
    <property type="entry name" value="Ribosomal protein L25-like"/>
    <property type="match status" value="1"/>
</dbReference>
<dbReference type="InterPro" id="IPR011035">
    <property type="entry name" value="Ribosomal_bL25/Gln-tRNA_synth"/>
</dbReference>
<evidence type="ECO:0000313" key="3">
    <source>
        <dbReference type="EMBL" id="GJT84252.1"/>
    </source>
</evidence>
<dbReference type="PANTHER" id="PTHR43097">
    <property type="entry name" value="GLUTAMINE-TRNA LIGASE"/>
    <property type="match status" value="1"/>
</dbReference>
<protein>
    <submittedName>
        <fullName evidence="3">Glutamine--tRNA ligase-like protein</fullName>
    </submittedName>
</protein>
<dbReference type="Gene3D" id="2.40.240.10">
    <property type="entry name" value="Ribosomal Protein L25, Chain P"/>
    <property type="match status" value="2"/>
</dbReference>
<dbReference type="InterPro" id="IPR050132">
    <property type="entry name" value="Gln/Glu-tRNA_Ligase"/>
</dbReference>
<gene>
    <name evidence="3" type="ORF">Tco_1058594</name>
</gene>
<evidence type="ECO:0000259" key="2">
    <source>
        <dbReference type="Pfam" id="PF03950"/>
    </source>
</evidence>
<accession>A0ABQ5HAG0</accession>
<reference evidence="3" key="1">
    <citation type="journal article" date="2022" name="Int. J. Mol. Sci.">
        <title>Draft Genome of Tanacetum Coccineum: Genomic Comparison of Closely Related Tanacetum-Family Plants.</title>
        <authorList>
            <person name="Yamashiro T."/>
            <person name="Shiraishi A."/>
            <person name="Nakayama K."/>
            <person name="Satake H."/>
        </authorList>
    </citation>
    <scope>NUCLEOTIDE SEQUENCE</scope>
</reference>
<dbReference type="Pfam" id="PF03950">
    <property type="entry name" value="tRNA-synt_1c_C"/>
    <property type="match status" value="1"/>
</dbReference>
<evidence type="ECO:0000256" key="1">
    <source>
        <dbReference type="ARBA" id="ARBA00022917"/>
    </source>
</evidence>
<evidence type="ECO:0000313" key="4">
    <source>
        <dbReference type="Proteomes" id="UP001151760"/>
    </source>
</evidence>
<organism evidence="3 4">
    <name type="scientific">Tanacetum coccineum</name>
    <dbReference type="NCBI Taxonomy" id="301880"/>
    <lineage>
        <taxon>Eukaryota</taxon>
        <taxon>Viridiplantae</taxon>
        <taxon>Streptophyta</taxon>
        <taxon>Embryophyta</taxon>
        <taxon>Tracheophyta</taxon>
        <taxon>Spermatophyta</taxon>
        <taxon>Magnoliopsida</taxon>
        <taxon>eudicotyledons</taxon>
        <taxon>Gunneridae</taxon>
        <taxon>Pentapetalae</taxon>
        <taxon>asterids</taxon>
        <taxon>campanulids</taxon>
        <taxon>Asterales</taxon>
        <taxon>Asteraceae</taxon>
        <taxon>Asteroideae</taxon>
        <taxon>Anthemideae</taxon>
        <taxon>Anthemidinae</taxon>
        <taxon>Tanacetum</taxon>
    </lineage>
</organism>
<dbReference type="InterPro" id="IPR020056">
    <property type="entry name" value="Rbsml_bL25/Gln-tRNA_synth_N"/>
</dbReference>
<keyword evidence="1" id="KW-0648">Protein biosynthesis</keyword>